<evidence type="ECO:0000313" key="4">
    <source>
        <dbReference type="Proteomes" id="UP000654482"/>
    </source>
</evidence>
<dbReference type="GO" id="GO:0002098">
    <property type="term" value="P:tRNA wobble uridine modification"/>
    <property type="evidence" value="ECO:0007669"/>
    <property type="project" value="InterPro"/>
</dbReference>
<keyword evidence="4" id="KW-1185">Reference proteome</keyword>
<dbReference type="AlphaFoldDB" id="A0A8J7E2X0"/>
<dbReference type="Pfam" id="PF00581">
    <property type="entry name" value="Rhodanese"/>
    <property type="match status" value="1"/>
</dbReference>
<protein>
    <submittedName>
        <fullName evidence="3">tRNA 2-selenouridine(34) synthase MnmH</fullName>
    </submittedName>
</protein>
<dbReference type="Pfam" id="PF26341">
    <property type="entry name" value="AAA_SelU"/>
    <property type="match status" value="1"/>
</dbReference>
<dbReference type="NCBIfam" id="TIGR03167">
    <property type="entry name" value="tRNA_sel_U_synt"/>
    <property type="match status" value="1"/>
</dbReference>
<proteinExistence type="predicted"/>
<dbReference type="NCBIfam" id="NF008752">
    <property type="entry name" value="PRK11784.1-4"/>
    <property type="match status" value="1"/>
</dbReference>
<dbReference type="GO" id="GO:0043828">
    <property type="term" value="F:tRNA 2-selenouridine synthase activity"/>
    <property type="evidence" value="ECO:0007669"/>
    <property type="project" value="InterPro"/>
</dbReference>
<sequence>MTRLPAYTKTPWQHTYSEIIDVRSEEEYQKDCIPGAINLPVLNDRERKQVGTIYKQVSPFEARKIGSALISKNISCHLESHFACKDKSYQPLIYCWRGGQRSGSLALVLSQIGWKATVVEGGYKTYRSYVREQLESLPKQLTYKVVCGLTGTGKTLLLERMKQRKWQVLDLEALAHHRGSLLGQEWTDLPEQQPTQKAFESRLLQSLKQFNPDRIVWLESESNKIGQVYLPKVLWDKMQESACIEICLPIEKRIDLLLQQYPYLTENPEFLKNKLIRLKSRYGGEKIKYWCHLVDTKEWRFLIQDLLEVHYDPAYSRSMQYNFKPAEQSFSLTDLSDASINAVLDKITKDLPMVRL</sequence>
<dbReference type="InterPro" id="IPR036873">
    <property type="entry name" value="Rhodanese-like_dom_sf"/>
</dbReference>
<dbReference type="InterPro" id="IPR058840">
    <property type="entry name" value="AAA_SelU"/>
</dbReference>
<dbReference type="SMART" id="SM00450">
    <property type="entry name" value="RHOD"/>
    <property type="match status" value="1"/>
</dbReference>
<dbReference type="InterPro" id="IPR001763">
    <property type="entry name" value="Rhodanese-like_dom"/>
</dbReference>
<comment type="caution">
    <text evidence="3">The sequence shown here is derived from an EMBL/GenBank/DDBJ whole genome shotgun (WGS) entry which is preliminary data.</text>
</comment>
<dbReference type="Gene3D" id="3.40.250.10">
    <property type="entry name" value="Rhodanese-like domain"/>
    <property type="match status" value="1"/>
</dbReference>
<keyword evidence="1" id="KW-0711">Selenium</keyword>
<reference evidence="3" key="1">
    <citation type="submission" date="2020-10" db="EMBL/GenBank/DDBJ databases">
        <authorList>
            <person name="Castelo-Branco R."/>
            <person name="Eusebio N."/>
            <person name="Adriana R."/>
            <person name="Vieira A."/>
            <person name="Brugerolle De Fraissinette N."/>
            <person name="Rezende De Castro R."/>
            <person name="Schneider M.P."/>
            <person name="Vasconcelos V."/>
            <person name="Leao P.N."/>
        </authorList>
    </citation>
    <scope>NUCLEOTIDE SEQUENCE</scope>
    <source>
        <strain evidence="3">LEGE 07157</strain>
    </source>
</reference>
<dbReference type="PANTHER" id="PTHR30401:SF0">
    <property type="entry name" value="TRNA 2-SELENOURIDINE SYNTHASE"/>
    <property type="match status" value="1"/>
</dbReference>
<dbReference type="InterPro" id="IPR017582">
    <property type="entry name" value="SelU"/>
</dbReference>
<dbReference type="Proteomes" id="UP000654482">
    <property type="component" value="Unassembled WGS sequence"/>
</dbReference>
<gene>
    <name evidence="3" type="primary">mnmH</name>
    <name evidence="3" type="ORF">IQ249_23180</name>
</gene>
<name>A0A8J7E2X0_9CYAN</name>
<dbReference type="NCBIfam" id="NF008750">
    <property type="entry name" value="PRK11784.1-2"/>
    <property type="match status" value="1"/>
</dbReference>
<evidence type="ECO:0000259" key="2">
    <source>
        <dbReference type="PROSITE" id="PS50206"/>
    </source>
</evidence>
<organism evidence="3 4">
    <name type="scientific">Lusitaniella coriacea LEGE 07157</name>
    <dbReference type="NCBI Taxonomy" id="945747"/>
    <lineage>
        <taxon>Bacteria</taxon>
        <taxon>Bacillati</taxon>
        <taxon>Cyanobacteriota</taxon>
        <taxon>Cyanophyceae</taxon>
        <taxon>Spirulinales</taxon>
        <taxon>Lusitaniellaceae</taxon>
        <taxon>Lusitaniella</taxon>
    </lineage>
</organism>
<evidence type="ECO:0000313" key="3">
    <source>
        <dbReference type="EMBL" id="MBE9118796.1"/>
    </source>
</evidence>
<dbReference type="RefSeq" id="WP_194031891.1">
    <property type="nucleotide sequence ID" value="NZ_JADEWZ010000061.1"/>
</dbReference>
<dbReference type="PROSITE" id="PS50206">
    <property type="entry name" value="RHODANESE_3"/>
    <property type="match status" value="1"/>
</dbReference>
<accession>A0A8J7E2X0</accession>
<evidence type="ECO:0000256" key="1">
    <source>
        <dbReference type="ARBA" id="ARBA00023266"/>
    </source>
</evidence>
<dbReference type="SUPFAM" id="SSF52821">
    <property type="entry name" value="Rhodanese/Cell cycle control phosphatase"/>
    <property type="match status" value="1"/>
</dbReference>
<dbReference type="EMBL" id="JADEWZ010000061">
    <property type="protein sequence ID" value="MBE9118796.1"/>
    <property type="molecule type" value="Genomic_DNA"/>
</dbReference>
<dbReference type="PANTHER" id="PTHR30401">
    <property type="entry name" value="TRNA 2-SELENOURIDINE SYNTHASE"/>
    <property type="match status" value="1"/>
</dbReference>
<feature type="domain" description="Rhodanese" evidence="2">
    <location>
        <begin position="19"/>
        <end position="135"/>
    </location>
</feature>